<dbReference type="Proteomes" id="UP000198703">
    <property type="component" value="Unassembled WGS sequence"/>
</dbReference>
<dbReference type="Pfam" id="PF22020">
    <property type="entry name" value="RlmL_1st"/>
    <property type="match status" value="1"/>
</dbReference>
<dbReference type="CDD" id="cd11715">
    <property type="entry name" value="THUMP_AdoMetMT"/>
    <property type="match status" value="1"/>
</dbReference>
<dbReference type="PROSITE" id="PS01261">
    <property type="entry name" value="UPF0020"/>
    <property type="match status" value="1"/>
</dbReference>
<dbReference type="RefSeq" id="WP_093250850.1">
    <property type="nucleotide sequence ID" value="NZ_FNQM01000003.1"/>
</dbReference>
<evidence type="ECO:0000313" key="5">
    <source>
        <dbReference type="EMBL" id="SEA16872.1"/>
    </source>
</evidence>
<evidence type="ECO:0000259" key="3">
    <source>
        <dbReference type="Pfam" id="PF01170"/>
    </source>
</evidence>
<dbReference type="AlphaFoldDB" id="A0A1H3Z0N0"/>
<sequence length="373" mass="39005">MTAPAEFDIFLAAPPGLEPLLRDEAAALGFRGAEVSPGGVLTRGGWPEVWRANLKLRGAGRVLARVGAFHAVHLAQLDKRARRLPWSDILPPGATLRVDAACQRSRIWHAGAAAQRIARAAAEAVGGTEAPEAGFRILARIVEDHCVVSIDASGEPLHKRGHKLAVGKAPLRETLAALFLRACGHHGAEPVVDPMCGSGTFVLEAAEIALGLDAGRGRAFAFERFPGFDAAAFAAMRSPGAAPGRPRFFGMDRDAGAVEAAEANAARAGVAGAAVFRRQAVSALAPPEALEGEPGLVVVNPPYGERIGEKGDLRALYGSLGQALRERFRGWRVGVVTSEPALAQAAGLPFLPPGPPVPHGPLKVRLHRTGPLP</sequence>
<dbReference type="GO" id="GO:0070043">
    <property type="term" value="F:rRNA (guanine-N7-)-methyltransferase activity"/>
    <property type="evidence" value="ECO:0007669"/>
    <property type="project" value="TreeGrafter"/>
</dbReference>
<accession>A0A1H3Z0N0</accession>
<organism evidence="5 6">
    <name type="scientific">Rubrimonas cliftonensis</name>
    <dbReference type="NCBI Taxonomy" id="89524"/>
    <lineage>
        <taxon>Bacteria</taxon>
        <taxon>Pseudomonadati</taxon>
        <taxon>Pseudomonadota</taxon>
        <taxon>Alphaproteobacteria</taxon>
        <taxon>Rhodobacterales</taxon>
        <taxon>Paracoccaceae</taxon>
        <taxon>Rubrimonas</taxon>
    </lineage>
</organism>
<evidence type="ECO:0000256" key="1">
    <source>
        <dbReference type="ARBA" id="ARBA00022603"/>
    </source>
</evidence>
<keyword evidence="6" id="KW-1185">Reference proteome</keyword>
<dbReference type="OrthoDB" id="9809404at2"/>
<reference evidence="5 6" key="1">
    <citation type="submission" date="2016-10" db="EMBL/GenBank/DDBJ databases">
        <authorList>
            <person name="de Groot N.N."/>
        </authorList>
    </citation>
    <scope>NUCLEOTIDE SEQUENCE [LARGE SCALE GENOMIC DNA]</scope>
    <source>
        <strain evidence="5 6">DSM 15345</strain>
    </source>
</reference>
<dbReference type="Gene3D" id="3.30.2130.30">
    <property type="match status" value="1"/>
</dbReference>
<evidence type="ECO:0000256" key="2">
    <source>
        <dbReference type="ARBA" id="ARBA00022679"/>
    </source>
</evidence>
<dbReference type="PANTHER" id="PTHR47313:SF1">
    <property type="entry name" value="RIBOSOMAL RNA LARGE SUBUNIT METHYLTRANSFERASE K_L"/>
    <property type="match status" value="1"/>
</dbReference>
<gene>
    <name evidence="5" type="ORF">SAMN05444370_103317</name>
</gene>
<dbReference type="Pfam" id="PF01170">
    <property type="entry name" value="UPF0020"/>
    <property type="match status" value="1"/>
</dbReference>
<proteinExistence type="predicted"/>
<dbReference type="STRING" id="89524.SAMN05444370_103317"/>
<dbReference type="InterPro" id="IPR054170">
    <property type="entry name" value="RlmL_1st"/>
</dbReference>
<keyword evidence="2" id="KW-0808">Transferase</keyword>
<evidence type="ECO:0000313" key="6">
    <source>
        <dbReference type="Proteomes" id="UP000198703"/>
    </source>
</evidence>
<feature type="domain" description="RlmL ferredoxin-like" evidence="4">
    <location>
        <begin position="9"/>
        <end position="63"/>
    </location>
</feature>
<dbReference type="Gene3D" id="3.40.50.150">
    <property type="entry name" value="Vaccinia Virus protein VP39"/>
    <property type="match status" value="1"/>
</dbReference>
<feature type="domain" description="Ribosomal RNA large subunit methyltransferase K/L-like methyltransferase" evidence="3">
    <location>
        <begin position="160"/>
        <end position="346"/>
    </location>
</feature>
<evidence type="ECO:0000259" key="4">
    <source>
        <dbReference type="Pfam" id="PF22020"/>
    </source>
</evidence>
<dbReference type="InterPro" id="IPR029063">
    <property type="entry name" value="SAM-dependent_MTases_sf"/>
</dbReference>
<dbReference type="PRINTS" id="PR00507">
    <property type="entry name" value="N12N6MTFRASE"/>
</dbReference>
<dbReference type="EMBL" id="FNQM01000003">
    <property type="protein sequence ID" value="SEA16872.1"/>
    <property type="molecule type" value="Genomic_DNA"/>
</dbReference>
<protein>
    <submittedName>
        <fullName evidence="5">Putative N6-adenine-specific DNA methylase</fullName>
    </submittedName>
</protein>
<dbReference type="InterPro" id="IPR053943">
    <property type="entry name" value="RlmKL-like_Mtase_CS"/>
</dbReference>
<dbReference type="GO" id="GO:0008990">
    <property type="term" value="F:rRNA (guanine-N2-)-methyltransferase activity"/>
    <property type="evidence" value="ECO:0007669"/>
    <property type="project" value="TreeGrafter"/>
</dbReference>
<dbReference type="InterPro" id="IPR000241">
    <property type="entry name" value="RlmKL-like_Mtase"/>
</dbReference>
<name>A0A1H3Z0N0_9RHOB</name>
<dbReference type="SUPFAM" id="SSF53335">
    <property type="entry name" value="S-adenosyl-L-methionine-dependent methyltransferases"/>
    <property type="match status" value="1"/>
</dbReference>
<dbReference type="PANTHER" id="PTHR47313">
    <property type="entry name" value="RIBOSOMAL RNA LARGE SUBUNIT METHYLTRANSFERASE K/L"/>
    <property type="match status" value="1"/>
</dbReference>
<keyword evidence="1 5" id="KW-0489">Methyltransferase</keyword>